<protein>
    <submittedName>
        <fullName evidence="1">Uncharacterized protein</fullName>
    </submittedName>
</protein>
<organism evidence="1 2">
    <name type="scientific">Campylobacter mucosalis CCUG 21559</name>
    <dbReference type="NCBI Taxonomy" id="1032067"/>
    <lineage>
        <taxon>Bacteria</taxon>
        <taxon>Pseudomonadati</taxon>
        <taxon>Campylobacterota</taxon>
        <taxon>Epsilonproteobacteria</taxon>
        <taxon>Campylobacterales</taxon>
        <taxon>Campylobacteraceae</taxon>
        <taxon>Campylobacter</taxon>
    </lineage>
</organism>
<evidence type="ECO:0000313" key="1">
    <source>
        <dbReference type="EMBL" id="QCD44418.1"/>
    </source>
</evidence>
<accession>A0A6G5QFG7</accession>
<dbReference type="RefSeq" id="WP_171993549.1">
    <property type="nucleotide sequence ID" value="NZ_CP012542.1"/>
</dbReference>
<keyword evidence="2" id="KW-1185">Reference proteome</keyword>
<evidence type="ECO:0000313" key="2">
    <source>
        <dbReference type="Proteomes" id="UP000503264"/>
    </source>
</evidence>
<proteinExistence type="predicted"/>
<name>A0A6G5QFG7_9BACT</name>
<dbReference type="Proteomes" id="UP000503264">
    <property type="component" value="Chromosome"/>
</dbReference>
<gene>
    <name evidence="1" type="ORF">CMUC_0619</name>
</gene>
<dbReference type="EMBL" id="CP012542">
    <property type="protein sequence ID" value="QCD44418.1"/>
    <property type="molecule type" value="Genomic_DNA"/>
</dbReference>
<dbReference type="AlphaFoldDB" id="A0A6G5QFG7"/>
<reference evidence="1 2" key="1">
    <citation type="submission" date="2016-07" db="EMBL/GenBank/DDBJ databases">
        <title>Comparative genomics of the Campylobacter concisus group.</title>
        <authorList>
            <person name="Miller W.G."/>
            <person name="Yee E."/>
            <person name="Chapman M.H."/>
            <person name="Huynh S."/>
            <person name="Bono J.L."/>
            <person name="On S.L.W."/>
            <person name="StLeger J."/>
            <person name="Foster G."/>
            <person name="Parker C.T."/>
        </authorList>
    </citation>
    <scope>NUCLEOTIDE SEQUENCE [LARGE SCALE GENOMIC DNA]</scope>
    <source>
        <strain evidence="1 2">CCUG 21559</strain>
    </source>
</reference>
<sequence>MNSLFSQPAQVEIQNFQTFTTEYVADRYGISKQTIRDHKRLHADELVENTHFVTEQNKFGVNEVKWTLKGIVVLGFFIRSPQAKNFRIWASNQLERELLKQAEIYEATRKKNLALVDKVSSLEADFKLKATYHQNQINGYLGKLAVVNKVNEALKAELLMAKKNYPFAELDLSDPKYQPFSAGRPSYKELWGQNISIKAHNNALKVALKMFQDDKDKNKQIALNLAKIQQELEKSYTAIGAVMAYCYDNDRFFIERKDNQ</sequence>